<evidence type="ECO:0000259" key="6">
    <source>
        <dbReference type="PROSITE" id="PS50111"/>
    </source>
</evidence>
<dbReference type="EMBL" id="JAEDAO010000001">
    <property type="protein sequence ID" value="MBK0394887.1"/>
    <property type="molecule type" value="Genomic_DNA"/>
</dbReference>
<feature type="domain" description="Methyl-accepting transducer" evidence="6">
    <location>
        <begin position="303"/>
        <end position="539"/>
    </location>
</feature>
<protein>
    <submittedName>
        <fullName evidence="8">CHASE3 domain-containing protein</fullName>
    </submittedName>
</protein>
<evidence type="ECO:0000256" key="4">
    <source>
        <dbReference type="SAM" id="MobiDB-lite"/>
    </source>
</evidence>
<feature type="domain" description="HAMP" evidence="7">
    <location>
        <begin position="260"/>
        <end position="298"/>
    </location>
</feature>
<dbReference type="PROSITE" id="PS50885">
    <property type="entry name" value="HAMP"/>
    <property type="match status" value="2"/>
</dbReference>
<evidence type="ECO:0000256" key="2">
    <source>
        <dbReference type="ARBA" id="ARBA00029447"/>
    </source>
</evidence>
<dbReference type="PROSITE" id="PS50111">
    <property type="entry name" value="CHEMOTAXIS_TRANSDUC_2"/>
    <property type="match status" value="1"/>
</dbReference>
<evidence type="ECO:0000256" key="1">
    <source>
        <dbReference type="ARBA" id="ARBA00023224"/>
    </source>
</evidence>
<dbReference type="AlphaFoldDB" id="A0A934Q650"/>
<dbReference type="Proteomes" id="UP000617041">
    <property type="component" value="Unassembled WGS sequence"/>
</dbReference>
<dbReference type="PANTHER" id="PTHR32089">
    <property type="entry name" value="METHYL-ACCEPTING CHEMOTAXIS PROTEIN MCPB"/>
    <property type="match status" value="1"/>
</dbReference>
<comment type="similarity">
    <text evidence="2">Belongs to the methyl-accepting chemotaxis (MCP) protein family.</text>
</comment>
<sequence length="575" mass="60636">MKWNVGTKIATGFGLSLVIFMLVGAASYFATSELIQASNLRKHSYLLLEELDRVLPLLREAELGSRSYYLTEEQGFLEESRAAAERLPGVLQRVRAATLDNPRQQQRLDALEPLVRTRLDHVRNTSKLFGTEGLKGTMQRIKSGQSLTVDGDIARLVGEMQAEGRALLKERVEEADTNGENARRTIVLGTGAALALALLAGFLITRNISVPLQQLTACAERIKAGDIRVDVPAKDRSDEVGALALAFGQMTHYLREIANAAEQMAAGDLRTTINAQSADDLLGIAFQRMSATLRQQIGDIVEAANVLGASASEIVASTAQLAASASQSAAAVAETTATVEEVRQTAELASQKARHVSDTAQKAVQGSHDGRKSADDVGAGMTRIRQQMDAIATSMAGLSEHNQTIGQIIATVEDLAVQSNLLAVNAAIEAAKAGEHGKGFGVVAQEVRSLAAQSRQATGEVRAILGDIQAAAVQAVTATQQGGQAVEAGSRQTEIASDAIQALAGSVGEAAQAATQIAASSQQQLVGVDQVAAAMESIKQASSQNMVSARQLETAARNLNETGQRLQRIVAGYSL</sequence>
<comment type="caution">
    <text evidence="8">The sequence shown here is derived from an EMBL/GenBank/DDBJ whole genome shotgun (WGS) entry which is preliminary data.</text>
</comment>
<gene>
    <name evidence="8" type="ORF">I8E28_19945</name>
</gene>
<feature type="domain" description="HAMP" evidence="7">
    <location>
        <begin position="206"/>
        <end position="259"/>
    </location>
</feature>
<evidence type="ECO:0000313" key="8">
    <source>
        <dbReference type="EMBL" id="MBK0394887.1"/>
    </source>
</evidence>
<dbReference type="SMART" id="SM00283">
    <property type="entry name" value="MA"/>
    <property type="match status" value="1"/>
</dbReference>
<dbReference type="InterPro" id="IPR007891">
    <property type="entry name" value="CHASE3"/>
</dbReference>
<dbReference type="Gene3D" id="1.10.287.950">
    <property type="entry name" value="Methyl-accepting chemotaxis protein"/>
    <property type="match status" value="1"/>
</dbReference>
<dbReference type="Pfam" id="PF05227">
    <property type="entry name" value="CHASE3"/>
    <property type="match status" value="1"/>
</dbReference>
<keyword evidence="5" id="KW-1133">Transmembrane helix</keyword>
<dbReference type="SMART" id="SM00304">
    <property type="entry name" value="HAMP"/>
    <property type="match status" value="1"/>
</dbReference>
<keyword evidence="9" id="KW-1185">Reference proteome</keyword>
<feature type="transmembrane region" description="Helical" evidence="5">
    <location>
        <begin position="12"/>
        <end position="31"/>
    </location>
</feature>
<proteinExistence type="inferred from homology"/>
<keyword evidence="1 3" id="KW-0807">Transducer</keyword>
<reference evidence="8" key="1">
    <citation type="submission" date="2020-12" db="EMBL/GenBank/DDBJ databases">
        <title>Ramlibacter sp. nov., isolated from a freshwater alga, Cryptomonas.</title>
        <authorList>
            <person name="Kim H.M."/>
            <person name="Jeon C.O."/>
        </authorList>
    </citation>
    <scope>NUCLEOTIDE SEQUENCE</scope>
    <source>
        <strain evidence="8">CrO1</strain>
    </source>
</reference>
<dbReference type="GO" id="GO:0007165">
    <property type="term" value="P:signal transduction"/>
    <property type="evidence" value="ECO:0007669"/>
    <property type="project" value="UniProtKB-KW"/>
</dbReference>
<organism evidence="8 9">
    <name type="scientific">Ramlibacter algicola</name>
    <dbReference type="NCBI Taxonomy" id="2795217"/>
    <lineage>
        <taxon>Bacteria</taxon>
        <taxon>Pseudomonadati</taxon>
        <taxon>Pseudomonadota</taxon>
        <taxon>Betaproteobacteria</taxon>
        <taxon>Burkholderiales</taxon>
        <taxon>Comamonadaceae</taxon>
        <taxon>Ramlibacter</taxon>
    </lineage>
</organism>
<evidence type="ECO:0000313" key="9">
    <source>
        <dbReference type="Proteomes" id="UP000617041"/>
    </source>
</evidence>
<evidence type="ECO:0000256" key="3">
    <source>
        <dbReference type="PROSITE-ProRule" id="PRU00284"/>
    </source>
</evidence>
<feature type="region of interest" description="Disordered" evidence="4">
    <location>
        <begin position="348"/>
        <end position="378"/>
    </location>
</feature>
<keyword evidence="5" id="KW-0812">Transmembrane</keyword>
<dbReference type="InterPro" id="IPR003660">
    <property type="entry name" value="HAMP_dom"/>
</dbReference>
<name>A0A934Q650_9BURK</name>
<dbReference type="Pfam" id="PF00672">
    <property type="entry name" value="HAMP"/>
    <property type="match status" value="1"/>
</dbReference>
<dbReference type="Pfam" id="PF00015">
    <property type="entry name" value="MCPsignal"/>
    <property type="match status" value="1"/>
</dbReference>
<dbReference type="PANTHER" id="PTHR32089:SF112">
    <property type="entry name" value="LYSOZYME-LIKE PROTEIN-RELATED"/>
    <property type="match status" value="1"/>
</dbReference>
<keyword evidence="5" id="KW-0472">Membrane</keyword>
<dbReference type="RefSeq" id="WP_200789968.1">
    <property type="nucleotide sequence ID" value="NZ_JAEDAO010000001.1"/>
</dbReference>
<dbReference type="InterPro" id="IPR004089">
    <property type="entry name" value="MCPsignal_dom"/>
</dbReference>
<accession>A0A934Q650</accession>
<dbReference type="Gene3D" id="6.10.340.10">
    <property type="match status" value="1"/>
</dbReference>
<dbReference type="GO" id="GO:0016020">
    <property type="term" value="C:membrane"/>
    <property type="evidence" value="ECO:0007669"/>
    <property type="project" value="InterPro"/>
</dbReference>
<feature type="transmembrane region" description="Helical" evidence="5">
    <location>
        <begin position="186"/>
        <end position="204"/>
    </location>
</feature>
<dbReference type="CDD" id="cd06225">
    <property type="entry name" value="HAMP"/>
    <property type="match status" value="2"/>
</dbReference>
<dbReference type="SUPFAM" id="SSF58104">
    <property type="entry name" value="Methyl-accepting chemotaxis protein (MCP) signaling domain"/>
    <property type="match status" value="1"/>
</dbReference>
<dbReference type="CDD" id="cd19410">
    <property type="entry name" value="HK9-like_sensor"/>
    <property type="match status" value="1"/>
</dbReference>
<evidence type="ECO:0000256" key="5">
    <source>
        <dbReference type="SAM" id="Phobius"/>
    </source>
</evidence>
<evidence type="ECO:0000259" key="7">
    <source>
        <dbReference type="PROSITE" id="PS50885"/>
    </source>
</evidence>